<dbReference type="CDD" id="cd00090">
    <property type="entry name" value="HTH_ARSR"/>
    <property type="match status" value="1"/>
</dbReference>
<proteinExistence type="predicted"/>
<dbReference type="InterPro" id="IPR036390">
    <property type="entry name" value="WH_DNA-bd_sf"/>
</dbReference>
<dbReference type="EMBL" id="CP133762">
    <property type="protein sequence ID" value="WMX44315.1"/>
    <property type="molecule type" value="Genomic_DNA"/>
</dbReference>
<evidence type="ECO:0000313" key="7">
    <source>
        <dbReference type="Proteomes" id="UP001250858"/>
    </source>
</evidence>
<evidence type="ECO:0000259" key="5">
    <source>
        <dbReference type="SMART" id="SM00418"/>
    </source>
</evidence>
<feature type="domain" description="HTH arsR-type" evidence="5">
    <location>
        <begin position="248"/>
        <end position="323"/>
    </location>
</feature>
<dbReference type="SMART" id="SM00418">
    <property type="entry name" value="HTH_ARSR"/>
    <property type="match status" value="1"/>
</dbReference>
<dbReference type="PANTHER" id="PTHR43132:SF6">
    <property type="entry name" value="HTH-TYPE TRANSCRIPTIONAL REPRESSOR CZRA"/>
    <property type="match status" value="1"/>
</dbReference>
<evidence type="ECO:0000256" key="4">
    <source>
        <dbReference type="SAM" id="MobiDB-lite"/>
    </source>
</evidence>
<keyword evidence="7" id="KW-1185">Reference proteome</keyword>
<protein>
    <submittedName>
        <fullName evidence="6">Winged helix-turn-helix domain-containing protein</fullName>
    </submittedName>
</protein>
<keyword evidence="2" id="KW-0238">DNA-binding</keyword>
<dbReference type="InterPro" id="IPR001845">
    <property type="entry name" value="HTH_ArsR_DNA-bd_dom"/>
</dbReference>
<reference evidence="6 7" key="1">
    <citation type="submission" date="2023-09" db="EMBL/GenBank/DDBJ databases">
        <title>Complete genome of Streptomyces roseicoloratus T14.</title>
        <authorList>
            <person name="Bashizi T."/>
            <person name="Kim M.-J."/>
            <person name="Lee G."/>
            <person name="Tagele S.B."/>
            <person name="Shin J.-H."/>
        </authorList>
    </citation>
    <scope>NUCLEOTIDE SEQUENCE [LARGE SCALE GENOMIC DNA]</scope>
    <source>
        <strain evidence="6 7">T14</strain>
    </source>
</reference>
<organism evidence="6 7">
    <name type="scientific">Streptomyces roseicoloratus</name>
    <dbReference type="NCBI Taxonomy" id="2508722"/>
    <lineage>
        <taxon>Bacteria</taxon>
        <taxon>Bacillati</taxon>
        <taxon>Actinomycetota</taxon>
        <taxon>Actinomycetes</taxon>
        <taxon>Kitasatosporales</taxon>
        <taxon>Streptomycetaceae</taxon>
        <taxon>Streptomyces</taxon>
    </lineage>
</organism>
<dbReference type="SUPFAM" id="SSF46785">
    <property type="entry name" value="Winged helix' DNA-binding domain"/>
    <property type="match status" value="1"/>
</dbReference>
<evidence type="ECO:0000256" key="3">
    <source>
        <dbReference type="ARBA" id="ARBA00023163"/>
    </source>
</evidence>
<keyword evidence="1" id="KW-0805">Transcription regulation</keyword>
<name>A0ABY9RQV0_9ACTN</name>
<accession>A0ABY9RQV0</accession>
<dbReference type="PANTHER" id="PTHR43132">
    <property type="entry name" value="ARSENICAL RESISTANCE OPERON REPRESSOR ARSR-RELATED"/>
    <property type="match status" value="1"/>
</dbReference>
<keyword evidence="3" id="KW-0804">Transcription</keyword>
<dbReference type="InterPro" id="IPR036388">
    <property type="entry name" value="WH-like_DNA-bd_sf"/>
</dbReference>
<dbReference type="Proteomes" id="UP001250858">
    <property type="component" value="Chromosome"/>
</dbReference>
<evidence type="ECO:0000256" key="2">
    <source>
        <dbReference type="ARBA" id="ARBA00023125"/>
    </source>
</evidence>
<sequence>MGWWRIGADALASSRFVVSPLAETVAALKTLHGAGGAHPGERAWLAGHLPAYRARLAAEPLDALLVRAAIGPTWNADFLTPTPLGEGEQSFEDEVVAVREAEPGDAVPQLEVAVGGPVPEPLRARRNLPRRMAEVLEWVWRETVLPDWPRRRRILEADVVARTALLSRAGWAAALDELCPGRMRWLGDGRLQINTRDYPPRSIGGGRLLFVPVTPDTGWASWEGSERYAVVYACSGALADVTGPVVPEALGALLGRARAGVLVRLEAPKSTSQLVALTGQGLGSVGRHLKVLRDAGLVRRGRAGRSVLYEWTDAGAALVAAQEGPRPGAPRGGGRLTASRAGSRRGPGTAP</sequence>
<feature type="region of interest" description="Disordered" evidence="4">
    <location>
        <begin position="322"/>
        <end position="351"/>
    </location>
</feature>
<dbReference type="Pfam" id="PF01022">
    <property type="entry name" value="HTH_5"/>
    <property type="match status" value="1"/>
</dbReference>
<evidence type="ECO:0000256" key="1">
    <source>
        <dbReference type="ARBA" id="ARBA00023015"/>
    </source>
</evidence>
<dbReference type="RefSeq" id="WP_128984167.1">
    <property type="nucleotide sequence ID" value="NZ_CP133762.1"/>
</dbReference>
<gene>
    <name evidence="6" type="ORF">RGF97_04850</name>
</gene>
<dbReference type="InterPro" id="IPR011991">
    <property type="entry name" value="ArsR-like_HTH"/>
</dbReference>
<dbReference type="Gene3D" id="1.10.10.10">
    <property type="entry name" value="Winged helix-like DNA-binding domain superfamily/Winged helix DNA-binding domain"/>
    <property type="match status" value="1"/>
</dbReference>
<dbReference type="InterPro" id="IPR051011">
    <property type="entry name" value="Metal_resp_trans_reg"/>
</dbReference>
<evidence type="ECO:0000313" key="6">
    <source>
        <dbReference type="EMBL" id="WMX44315.1"/>
    </source>
</evidence>